<keyword evidence="5" id="KW-0413">Isomerase</keyword>
<keyword evidence="4" id="KW-0964">Secreted</keyword>
<dbReference type="EC" id="5.3.2.1" evidence="9"/>
<dbReference type="OrthoDB" id="255819at2759"/>
<evidence type="ECO:0000256" key="6">
    <source>
        <dbReference type="ARBA" id="ARBA00036735"/>
    </source>
</evidence>
<protein>
    <recommendedName>
        <fullName evidence="12">L-dopachrome isomerase</fullName>
        <ecNumber evidence="9">5.3.2.1</ecNumber>
        <ecNumber evidence="8">5.3.3.12</ecNumber>
    </recommendedName>
    <alternativeName>
        <fullName evidence="10">L-dopachrome tautomerase</fullName>
    </alternativeName>
    <alternativeName>
        <fullName evidence="11">Phenylpyruvate tautomerase</fullName>
    </alternativeName>
</protein>
<accession>A0A0J6YJU3</accession>
<sequence>MEQTLSNDSAATTTHKEIPTLQTPSSYKQSQTNETQWTQRNSGQSQRKSPPMSASRRNDEISNELHRGAPTDDTRLKSDSIKTPGQIELAKQRNQYYNEAFGLREPYHTSRNRVNHDSIIVVDMKTNLQVEAPHQALSDMTFHFAQIFQRPESSMMVVLDDSAFLRFGTTAEPAYLVTVSALSHMIAPTMNLRHTALIQSAIREILDIPQGRGVIKFESMPEENFATNGSTIRDEIEQMERTSHEENSLIRTISRTMTRRGRPNATKSTLRTVPATPPRSTEIQRTSAEFDLPKNVVMDGPASTVDGAKKVKRYRSIVKLFSN</sequence>
<organism evidence="14 15">
    <name type="scientific">Coccidioides immitis RMSCC 2394</name>
    <dbReference type="NCBI Taxonomy" id="404692"/>
    <lineage>
        <taxon>Eukaryota</taxon>
        <taxon>Fungi</taxon>
        <taxon>Dikarya</taxon>
        <taxon>Ascomycota</taxon>
        <taxon>Pezizomycotina</taxon>
        <taxon>Eurotiomycetes</taxon>
        <taxon>Eurotiomycetidae</taxon>
        <taxon>Onygenales</taxon>
        <taxon>Onygenaceae</taxon>
        <taxon>Coccidioides</taxon>
    </lineage>
</organism>
<dbReference type="EC" id="5.3.3.12" evidence="8"/>
<evidence type="ECO:0000313" key="15">
    <source>
        <dbReference type="Proteomes" id="UP000054565"/>
    </source>
</evidence>
<evidence type="ECO:0000256" key="1">
    <source>
        <dbReference type="ARBA" id="ARBA00004613"/>
    </source>
</evidence>
<feature type="region of interest" description="Disordered" evidence="13">
    <location>
        <begin position="259"/>
        <end position="284"/>
    </location>
</feature>
<comment type="catalytic activity">
    <reaction evidence="6">
        <text>3-phenylpyruvate = enol-phenylpyruvate</text>
        <dbReference type="Rhea" id="RHEA:17097"/>
        <dbReference type="ChEBI" id="CHEBI:16815"/>
        <dbReference type="ChEBI" id="CHEBI:18005"/>
        <dbReference type="EC" id="5.3.2.1"/>
    </reaction>
</comment>
<dbReference type="InterPro" id="IPR001398">
    <property type="entry name" value="Macrophage_inhib_fac"/>
</dbReference>
<evidence type="ECO:0000256" key="13">
    <source>
        <dbReference type="SAM" id="MobiDB-lite"/>
    </source>
</evidence>
<feature type="compositionally biased region" description="Polar residues" evidence="13">
    <location>
        <begin position="20"/>
        <end position="48"/>
    </location>
</feature>
<dbReference type="Proteomes" id="UP000054565">
    <property type="component" value="Unassembled WGS sequence"/>
</dbReference>
<proteinExistence type="inferred from homology"/>
<dbReference type="GO" id="GO:0005576">
    <property type="term" value="C:extracellular region"/>
    <property type="evidence" value="ECO:0007669"/>
    <property type="project" value="UniProtKB-SubCell"/>
</dbReference>
<evidence type="ECO:0000256" key="11">
    <source>
        <dbReference type="ARBA" id="ARBA00041912"/>
    </source>
</evidence>
<dbReference type="Gene3D" id="3.30.429.10">
    <property type="entry name" value="Macrophage Migration Inhibitory Factor"/>
    <property type="match status" value="1"/>
</dbReference>
<feature type="region of interest" description="Disordered" evidence="13">
    <location>
        <begin position="1"/>
        <end position="85"/>
    </location>
</feature>
<evidence type="ECO:0000256" key="8">
    <source>
        <dbReference type="ARBA" id="ARBA00038932"/>
    </source>
</evidence>
<evidence type="ECO:0000256" key="4">
    <source>
        <dbReference type="ARBA" id="ARBA00022525"/>
    </source>
</evidence>
<name>A0A0J6YJU3_COCIT</name>
<dbReference type="GO" id="GO:0050178">
    <property type="term" value="F:phenylpyruvate tautomerase activity"/>
    <property type="evidence" value="ECO:0007669"/>
    <property type="project" value="UniProtKB-EC"/>
</dbReference>
<dbReference type="STRING" id="404692.A0A0J6YJU3"/>
<dbReference type="EMBL" id="DS028097">
    <property type="protein sequence ID" value="KMP07203.1"/>
    <property type="molecule type" value="Genomic_DNA"/>
</dbReference>
<dbReference type="SUPFAM" id="SSF55331">
    <property type="entry name" value="Tautomerase/MIF"/>
    <property type="match status" value="1"/>
</dbReference>
<comment type="subcellular location">
    <subcellularLocation>
        <location evidence="1">Secreted</location>
    </subcellularLocation>
</comment>
<dbReference type="InterPro" id="IPR014347">
    <property type="entry name" value="Tautomerase/MIF_sf"/>
</dbReference>
<feature type="compositionally biased region" description="Polar residues" evidence="13">
    <location>
        <begin position="1"/>
        <end position="13"/>
    </location>
</feature>
<evidence type="ECO:0000256" key="3">
    <source>
        <dbReference type="ARBA" id="ARBA00022514"/>
    </source>
</evidence>
<dbReference type="PANTHER" id="PTHR11954">
    <property type="entry name" value="D-DOPACHROME DECARBOXYLASE"/>
    <property type="match status" value="1"/>
</dbReference>
<gene>
    <name evidence="14" type="ORF">CIRG_06884</name>
</gene>
<dbReference type="GO" id="GO:0004167">
    <property type="term" value="F:dopachrome isomerase activity"/>
    <property type="evidence" value="ECO:0007669"/>
    <property type="project" value="UniProtKB-EC"/>
</dbReference>
<comment type="similarity">
    <text evidence="2">Belongs to the MIF family.</text>
</comment>
<feature type="compositionally biased region" description="Basic and acidic residues" evidence="13">
    <location>
        <begin position="56"/>
        <end position="80"/>
    </location>
</feature>
<dbReference type="PANTHER" id="PTHR11954:SF6">
    <property type="entry name" value="MACROPHAGE MIGRATION INHIBITORY FACTOR"/>
    <property type="match status" value="1"/>
</dbReference>
<evidence type="ECO:0000313" key="14">
    <source>
        <dbReference type="EMBL" id="KMP07203.1"/>
    </source>
</evidence>
<dbReference type="AlphaFoldDB" id="A0A0J6YJU3"/>
<keyword evidence="3" id="KW-0202">Cytokine</keyword>
<evidence type="ECO:0000256" key="7">
    <source>
        <dbReference type="ARBA" id="ARBA00036823"/>
    </source>
</evidence>
<evidence type="ECO:0000256" key="5">
    <source>
        <dbReference type="ARBA" id="ARBA00023235"/>
    </source>
</evidence>
<evidence type="ECO:0000256" key="10">
    <source>
        <dbReference type="ARBA" id="ARBA00041631"/>
    </source>
</evidence>
<reference evidence="15" key="1">
    <citation type="journal article" date="2010" name="Genome Res.">
        <title>Population genomic sequencing of Coccidioides fungi reveals recent hybridization and transposon control.</title>
        <authorList>
            <person name="Neafsey D.E."/>
            <person name="Barker B.M."/>
            <person name="Sharpton T.J."/>
            <person name="Stajich J.E."/>
            <person name="Park D.J."/>
            <person name="Whiston E."/>
            <person name="Hung C.-Y."/>
            <person name="McMahan C."/>
            <person name="White J."/>
            <person name="Sykes S."/>
            <person name="Heiman D."/>
            <person name="Young S."/>
            <person name="Zeng Q."/>
            <person name="Abouelleil A."/>
            <person name="Aftuck L."/>
            <person name="Bessette D."/>
            <person name="Brown A."/>
            <person name="FitzGerald M."/>
            <person name="Lui A."/>
            <person name="Macdonald J.P."/>
            <person name="Priest M."/>
            <person name="Orbach M.J."/>
            <person name="Galgiani J.N."/>
            <person name="Kirkland T.N."/>
            <person name="Cole G.T."/>
            <person name="Birren B.W."/>
            <person name="Henn M.R."/>
            <person name="Taylor J.W."/>
            <person name="Rounsley S.D."/>
        </authorList>
    </citation>
    <scope>NUCLEOTIDE SEQUENCE [LARGE SCALE GENOMIC DNA]</scope>
    <source>
        <strain evidence="15">RMSCC 2394</strain>
    </source>
</reference>
<dbReference type="Pfam" id="PF01187">
    <property type="entry name" value="MIF"/>
    <property type="match status" value="1"/>
</dbReference>
<evidence type="ECO:0000256" key="9">
    <source>
        <dbReference type="ARBA" id="ARBA00039086"/>
    </source>
</evidence>
<evidence type="ECO:0000256" key="12">
    <source>
        <dbReference type="ARBA" id="ARBA00042730"/>
    </source>
</evidence>
<comment type="catalytic activity">
    <reaction evidence="7">
        <text>L-dopachrome = 5,6-dihydroxyindole-2-carboxylate</text>
        <dbReference type="Rhea" id="RHEA:13041"/>
        <dbReference type="ChEBI" id="CHEBI:16875"/>
        <dbReference type="ChEBI" id="CHEBI:57509"/>
        <dbReference type="EC" id="5.3.3.12"/>
    </reaction>
</comment>
<evidence type="ECO:0000256" key="2">
    <source>
        <dbReference type="ARBA" id="ARBA00005851"/>
    </source>
</evidence>